<evidence type="ECO:0000313" key="2">
    <source>
        <dbReference type="EMBL" id="RWW92293.1"/>
    </source>
</evidence>
<dbReference type="Proteomes" id="UP000287527">
    <property type="component" value="Unassembled WGS sequence"/>
</dbReference>
<gene>
    <name evidence="2" type="ORF">EPI11_15385</name>
</gene>
<dbReference type="EMBL" id="SBII01000012">
    <property type="protein sequence ID" value="RWW92293.1"/>
    <property type="molecule type" value="Genomic_DNA"/>
</dbReference>
<protein>
    <submittedName>
        <fullName evidence="2">Uncharacterized protein</fullName>
    </submittedName>
</protein>
<evidence type="ECO:0000256" key="1">
    <source>
        <dbReference type="SAM" id="Phobius"/>
    </source>
</evidence>
<dbReference type="RefSeq" id="WP_128390874.1">
    <property type="nucleotide sequence ID" value="NZ_SBII01000012.1"/>
</dbReference>
<evidence type="ECO:0000313" key="3">
    <source>
        <dbReference type="Proteomes" id="UP000287527"/>
    </source>
</evidence>
<keyword evidence="1" id="KW-0812">Transmembrane</keyword>
<comment type="caution">
    <text evidence="2">The sequence shown here is derived from an EMBL/GenBank/DDBJ whole genome shotgun (WGS) entry which is preliminary data.</text>
</comment>
<dbReference type="OrthoDB" id="1247025at2"/>
<organism evidence="2 3">
    <name type="scientific">Flavobacterium cerinum</name>
    <dbReference type="NCBI Taxonomy" id="2502784"/>
    <lineage>
        <taxon>Bacteria</taxon>
        <taxon>Pseudomonadati</taxon>
        <taxon>Bacteroidota</taxon>
        <taxon>Flavobacteriia</taxon>
        <taxon>Flavobacteriales</taxon>
        <taxon>Flavobacteriaceae</taxon>
        <taxon>Flavobacterium</taxon>
    </lineage>
</organism>
<reference evidence="2 3" key="1">
    <citation type="submission" date="2019-01" db="EMBL/GenBank/DDBJ databases">
        <title>Flavobacterium sp. nov.,isolated from freshwater.</title>
        <authorList>
            <person name="Zhang R."/>
            <person name="Du Z.-J."/>
        </authorList>
    </citation>
    <scope>NUCLEOTIDE SEQUENCE [LARGE SCALE GENOMIC DNA]</scope>
    <source>
        <strain evidence="2 3">1E403</strain>
    </source>
</reference>
<proteinExistence type="predicted"/>
<keyword evidence="3" id="KW-1185">Reference proteome</keyword>
<accession>A0A444GMV8</accession>
<feature type="transmembrane region" description="Helical" evidence="1">
    <location>
        <begin position="45"/>
        <end position="63"/>
    </location>
</feature>
<name>A0A444GMV8_9FLAO</name>
<keyword evidence="1" id="KW-1133">Transmembrane helix</keyword>
<sequence>MEPNKLEKDFKKKLEQRTIQPTEMAWDRLDAMLSVTEKKKPNRTWMYMVASFLVFLLVGSLFLKQEKENNGNGIIKTEDAVVTVDHPVEAQIEQEDNQVTVPEIKNQDVITAPVRNQKAVAATTTKRVNAATNGKAVTIQNTVVVNKEALAVTDKKEPTVLLPAAETQNLIAAATNQTAGKSKSTVKVDPNSLLSSVEGELTDSYRSKTFQGVVKNFNAVKTAVANRNYE</sequence>
<keyword evidence="1" id="KW-0472">Membrane</keyword>
<dbReference type="AlphaFoldDB" id="A0A444GMV8"/>